<dbReference type="EMBL" id="JAINUF010000008">
    <property type="protein sequence ID" value="KAJ8352483.1"/>
    <property type="molecule type" value="Genomic_DNA"/>
</dbReference>
<accession>A0A9Q1F7C9</accession>
<organism evidence="2 3">
    <name type="scientific">Synaphobranchus kaupii</name>
    <name type="common">Kaup's arrowtooth eel</name>
    <dbReference type="NCBI Taxonomy" id="118154"/>
    <lineage>
        <taxon>Eukaryota</taxon>
        <taxon>Metazoa</taxon>
        <taxon>Chordata</taxon>
        <taxon>Craniata</taxon>
        <taxon>Vertebrata</taxon>
        <taxon>Euteleostomi</taxon>
        <taxon>Actinopterygii</taxon>
        <taxon>Neopterygii</taxon>
        <taxon>Teleostei</taxon>
        <taxon>Anguilliformes</taxon>
        <taxon>Synaphobranchidae</taxon>
        <taxon>Synaphobranchus</taxon>
    </lineage>
</organism>
<feature type="region of interest" description="Disordered" evidence="1">
    <location>
        <begin position="222"/>
        <end position="250"/>
    </location>
</feature>
<evidence type="ECO:0000313" key="2">
    <source>
        <dbReference type="EMBL" id="KAJ8352483.1"/>
    </source>
</evidence>
<sequence length="250" mass="28060">MDPPEEEPQTEGVLGRCPKVEVEVGGRRFPCLFQELIHQWAGVFAAHEEDFADDQIQGHEAHCGAAFGYNEPHADDYVDTIPWSGPNLLETDITTDLDMCYWLNRGARPKNHSTPTVSNPELWTDIDWCKRRFRNNKHSSTDVSPEIRLENRYIVLDELPFGEPSGDAMASISTASSEANAKACAAVARDTAKPVRSVSRRHPEVNNRPKAAKANITSLKRTASQHNMHRTLEKKLISQTRHQTKHSAGR</sequence>
<name>A0A9Q1F7C9_SYNKA</name>
<dbReference type="Proteomes" id="UP001152622">
    <property type="component" value="Chromosome 8"/>
</dbReference>
<protein>
    <submittedName>
        <fullName evidence="2">Uncharacterized protein</fullName>
    </submittedName>
</protein>
<keyword evidence="3" id="KW-1185">Reference proteome</keyword>
<comment type="caution">
    <text evidence="2">The sequence shown here is derived from an EMBL/GenBank/DDBJ whole genome shotgun (WGS) entry which is preliminary data.</text>
</comment>
<proteinExistence type="predicted"/>
<gene>
    <name evidence="2" type="ORF">SKAU_G00239590</name>
</gene>
<evidence type="ECO:0000313" key="3">
    <source>
        <dbReference type="Proteomes" id="UP001152622"/>
    </source>
</evidence>
<dbReference type="AlphaFoldDB" id="A0A9Q1F7C9"/>
<reference evidence="2" key="1">
    <citation type="journal article" date="2023" name="Science">
        <title>Genome structures resolve the early diversification of teleost fishes.</title>
        <authorList>
            <person name="Parey E."/>
            <person name="Louis A."/>
            <person name="Montfort J."/>
            <person name="Bouchez O."/>
            <person name="Roques C."/>
            <person name="Iampietro C."/>
            <person name="Lluch J."/>
            <person name="Castinel A."/>
            <person name="Donnadieu C."/>
            <person name="Desvignes T."/>
            <person name="Floi Bucao C."/>
            <person name="Jouanno E."/>
            <person name="Wen M."/>
            <person name="Mejri S."/>
            <person name="Dirks R."/>
            <person name="Jansen H."/>
            <person name="Henkel C."/>
            <person name="Chen W.J."/>
            <person name="Zahm M."/>
            <person name="Cabau C."/>
            <person name="Klopp C."/>
            <person name="Thompson A.W."/>
            <person name="Robinson-Rechavi M."/>
            <person name="Braasch I."/>
            <person name="Lecointre G."/>
            <person name="Bobe J."/>
            <person name="Postlethwait J.H."/>
            <person name="Berthelot C."/>
            <person name="Roest Crollius H."/>
            <person name="Guiguen Y."/>
        </authorList>
    </citation>
    <scope>NUCLEOTIDE SEQUENCE</scope>
    <source>
        <strain evidence="2">WJC10195</strain>
    </source>
</reference>
<evidence type="ECO:0000256" key="1">
    <source>
        <dbReference type="SAM" id="MobiDB-lite"/>
    </source>
</evidence>